<evidence type="ECO:0000256" key="1">
    <source>
        <dbReference type="SAM" id="MobiDB-lite"/>
    </source>
</evidence>
<sequence length="263" mass="28989">MIGVLAEERLSARRGDLHAVSDDGHLTGRSTTYLRQILASKFERQLKAMECIDGQRPRCLAVAAWVTKTKTAVRECVAGKNAPATAGPLLRIEHSGDDARRVLLADLQQALVDGKPPDDRIPVEDGTKTSPPHDEPSSDLTKTRLRSHLTRAQCHTRTERDEESVHCALGKPVTWQIIPQESKAHALCPNVTGNWFQERNASQPWARETTAGSLAVGVCLPNHRPQTEETHAPSSLWAVIAHFSFAQESRDKALLWLGDQHGT</sequence>
<dbReference type="EMBL" id="JAAMPI010001296">
    <property type="protein sequence ID" value="KAF4625780.1"/>
    <property type="molecule type" value="Genomic_DNA"/>
</dbReference>
<comment type="caution">
    <text evidence="2">The sequence shown here is derived from an EMBL/GenBank/DDBJ whole genome shotgun (WGS) entry which is preliminary data.</text>
</comment>
<evidence type="ECO:0000313" key="2">
    <source>
        <dbReference type="EMBL" id="KAF4625780.1"/>
    </source>
</evidence>
<dbReference type="AlphaFoldDB" id="A0A8H4RBI0"/>
<feature type="compositionally biased region" description="Basic and acidic residues" evidence="1">
    <location>
        <begin position="115"/>
        <end position="136"/>
    </location>
</feature>
<protein>
    <submittedName>
        <fullName evidence="2">Uncharacterized protein</fullName>
    </submittedName>
</protein>
<name>A0A8H4RBI0_9HELO</name>
<keyword evidence="3" id="KW-1185">Reference proteome</keyword>
<gene>
    <name evidence="2" type="ORF">G7Y89_g12384</name>
</gene>
<proteinExistence type="predicted"/>
<evidence type="ECO:0000313" key="3">
    <source>
        <dbReference type="Proteomes" id="UP000566819"/>
    </source>
</evidence>
<reference evidence="2 3" key="1">
    <citation type="submission" date="2020-03" db="EMBL/GenBank/DDBJ databases">
        <title>Draft Genome Sequence of Cudoniella acicularis.</title>
        <authorList>
            <person name="Buettner E."/>
            <person name="Kellner H."/>
        </authorList>
    </citation>
    <scope>NUCLEOTIDE SEQUENCE [LARGE SCALE GENOMIC DNA]</scope>
    <source>
        <strain evidence="2 3">DSM 108380</strain>
    </source>
</reference>
<feature type="region of interest" description="Disordered" evidence="1">
    <location>
        <begin position="113"/>
        <end position="144"/>
    </location>
</feature>
<organism evidence="2 3">
    <name type="scientific">Cudoniella acicularis</name>
    <dbReference type="NCBI Taxonomy" id="354080"/>
    <lineage>
        <taxon>Eukaryota</taxon>
        <taxon>Fungi</taxon>
        <taxon>Dikarya</taxon>
        <taxon>Ascomycota</taxon>
        <taxon>Pezizomycotina</taxon>
        <taxon>Leotiomycetes</taxon>
        <taxon>Helotiales</taxon>
        <taxon>Tricladiaceae</taxon>
        <taxon>Cudoniella</taxon>
    </lineage>
</organism>
<dbReference type="Proteomes" id="UP000566819">
    <property type="component" value="Unassembled WGS sequence"/>
</dbReference>
<accession>A0A8H4RBI0</accession>